<keyword evidence="3" id="KW-1185">Reference proteome</keyword>
<sequence length="69" mass="7212">MPGPPQEAGQQTPPNHDAAAAQDTDPKAGIDDAVAALDDLDQVPVAEHVERFEAVHTELTVALSSIDKV</sequence>
<dbReference type="Proteomes" id="UP001598673">
    <property type="component" value="Unassembled WGS sequence"/>
</dbReference>
<dbReference type="EMBL" id="JBHXCV010000017">
    <property type="protein sequence ID" value="MFD6796040.1"/>
    <property type="molecule type" value="Genomic_DNA"/>
</dbReference>
<gene>
    <name evidence="2" type="ORF">ACFWGY_22155</name>
</gene>
<protein>
    <submittedName>
        <fullName evidence="2">Uncharacterized protein</fullName>
    </submittedName>
</protein>
<dbReference type="RefSeq" id="WP_308216714.1">
    <property type="nucleotide sequence ID" value="NZ_JANBBF010000002.1"/>
</dbReference>
<accession>A0ABW6GA13</accession>
<evidence type="ECO:0000313" key="2">
    <source>
        <dbReference type="EMBL" id="MFD6796040.1"/>
    </source>
</evidence>
<comment type="caution">
    <text evidence="2">The sequence shown here is derived from an EMBL/GenBank/DDBJ whole genome shotgun (WGS) entry which is preliminary data.</text>
</comment>
<name>A0ABW6GA13_9PSEU</name>
<reference evidence="2 3" key="1">
    <citation type="submission" date="2024-09" db="EMBL/GenBank/DDBJ databases">
        <title>The Natural Products Discovery Center: Release of the First 8490 Sequenced Strains for Exploring Actinobacteria Biosynthetic Diversity.</title>
        <authorList>
            <person name="Kalkreuter E."/>
            <person name="Kautsar S.A."/>
            <person name="Yang D."/>
            <person name="Bader C.D."/>
            <person name="Teijaro C.N."/>
            <person name="Fluegel L."/>
            <person name="Davis C.M."/>
            <person name="Simpson J.R."/>
            <person name="Lauterbach L."/>
            <person name="Steele A.D."/>
            <person name="Gui C."/>
            <person name="Meng S."/>
            <person name="Li G."/>
            <person name="Viehrig K."/>
            <person name="Ye F."/>
            <person name="Su P."/>
            <person name="Kiefer A.F."/>
            <person name="Nichols A."/>
            <person name="Cepeda A.J."/>
            <person name="Yan W."/>
            <person name="Fan B."/>
            <person name="Jiang Y."/>
            <person name="Adhikari A."/>
            <person name="Zheng C.-J."/>
            <person name="Schuster L."/>
            <person name="Cowan T.M."/>
            <person name="Smanski M.J."/>
            <person name="Chevrette M.G."/>
            <person name="De Carvalho L.P.S."/>
            <person name="Shen B."/>
        </authorList>
    </citation>
    <scope>NUCLEOTIDE SEQUENCE [LARGE SCALE GENOMIC DNA]</scope>
    <source>
        <strain evidence="2 3">NPDC060353</strain>
    </source>
</reference>
<evidence type="ECO:0000313" key="3">
    <source>
        <dbReference type="Proteomes" id="UP001598673"/>
    </source>
</evidence>
<organism evidence="2 3">
    <name type="scientific">Prauserella salsuginis</name>
    <dbReference type="NCBI Taxonomy" id="387889"/>
    <lineage>
        <taxon>Bacteria</taxon>
        <taxon>Bacillati</taxon>
        <taxon>Actinomycetota</taxon>
        <taxon>Actinomycetes</taxon>
        <taxon>Pseudonocardiales</taxon>
        <taxon>Pseudonocardiaceae</taxon>
        <taxon>Prauserella</taxon>
        <taxon>Prauserella salsuginis group</taxon>
    </lineage>
</organism>
<evidence type="ECO:0000256" key="1">
    <source>
        <dbReference type="SAM" id="MobiDB-lite"/>
    </source>
</evidence>
<feature type="region of interest" description="Disordered" evidence="1">
    <location>
        <begin position="1"/>
        <end position="30"/>
    </location>
</feature>
<proteinExistence type="predicted"/>